<keyword evidence="1" id="KW-0238">DNA-binding</keyword>
<evidence type="ECO:0000313" key="3">
    <source>
        <dbReference type="EMBL" id="RKP37899.1"/>
    </source>
</evidence>
<dbReference type="PROSITE" id="PS50118">
    <property type="entry name" value="HMG_BOX_2"/>
    <property type="match status" value="1"/>
</dbReference>
<dbReference type="SUPFAM" id="SSF47095">
    <property type="entry name" value="HMG-box"/>
    <property type="match status" value="1"/>
</dbReference>
<evidence type="ECO:0000259" key="2">
    <source>
        <dbReference type="PROSITE" id="PS50118"/>
    </source>
</evidence>
<gene>
    <name evidence="3" type="ORF">BJ085DRAFT_3818</name>
</gene>
<dbReference type="Pfam" id="PF09011">
    <property type="entry name" value="HMG_box_2"/>
    <property type="match status" value="1"/>
</dbReference>
<dbReference type="GO" id="GO:0003677">
    <property type="term" value="F:DNA binding"/>
    <property type="evidence" value="ECO:0007669"/>
    <property type="project" value="UniProtKB-UniRule"/>
</dbReference>
<proteinExistence type="predicted"/>
<dbReference type="InterPro" id="IPR036910">
    <property type="entry name" value="HMG_box_dom_sf"/>
</dbReference>
<accession>A0A4V1J557</accession>
<keyword evidence="1" id="KW-0539">Nucleus</keyword>
<dbReference type="EMBL" id="ML002433">
    <property type="protein sequence ID" value="RKP37899.1"/>
    <property type="molecule type" value="Genomic_DNA"/>
</dbReference>
<feature type="non-terminal residue" evidence="3">
    <location>
        <position position="66"/>
    </location>
</feature>
<name>A0A4V1J557_9FUNG</name>
<sequence>KRFRNSFIYFVNDRRKRRTEDELAIGHREFISRMGEEWKQLNEDDKRPFVVMAEEDRKRYEDDVKK</sequence>
<dbReference type="Proteomes" id="UP000268162">
    <property type="component" value="Unassembled WGS sequence"/>
</dbReference>
<dbReference type="CDD" id="cd00084">
    <property type="entry name" value="HMG-box_SF"/>
    <property type="match status" value="1"/>
</dbReference>
<dbReference type="STRING" id="215637.A0A4V1J557"/>
<feature type="DNA-binding region" description="HMG box" evidence="1">
    <location>
        <begin position="1"/>
        <end position="66"/>
    </location>
</feature>
<dbReference type="GO" id="GO:0005634">
    <property type="term" value="C:nucleus"/>
    <property type="evidence" value="ECO:0007669"/>
    <property type="project" value="UniProtKB-UniRule"/>
</dbReference>
<evidence type="ECO:0000256" key="1">
    <source>
        <dbReference type="PROSITE-ProRule" id="PRU00267"/>
    </source>
</evidence>
<dbReference type="AlphaFoldDB" id="A0A4V1J557"/>
<feature type="non-terminal residue" evidence="3">
    <location>
        <position position="1"/>
    </location>
</feature>
<evidence type="ECO:0000313" key="4">
    <source>
        <dbReference type="Proteomes" id="UP000268162"/>
    </source>
</evidence>
<protein>
    <recommendedName>
        <fullName evidence="2">HMG box domain-containing protein</fullName>
    </recommendedName>
</protein>
<keyword evidence="4" id="KW-1185">Reference proteome</keyword>
<reference evidence="4" key="1">
    <citation type="journal article" date="2018" name="Nat. Microbiol.">
        <title>Leveraging single-cell genomics to expand the fungal tree of life.</title>
        <authorList>
            <person name="Ahrendt S.R."/>
            <person name="Quandt C.A."/>
            <person name="Ciobanu D."/>
            <person name="Clum A."/>
            <person name="Salamov A."/>
            <person name="Andreopoulos B."/>
            <person name="Cheng J.F."/>
            <person name="Woyke T."/>
            <person name="Pelin A."/>
            <person name="Henrissat B."/>
            <person name="Reynolds N.K."/>
            <person name="Benny G.L."/>
            <person name="Smith M.E."/>
            <person name="James T.Y."/>
            <person name="Grigoriev I.V."/>
        </authorList>
    </citation>
    <scope>NUCLEOTIDE SEQUENCE [LARGE SCALE GENOMIC DNA]</scope>
    <source>
        <strain evidence="4">RSA 468</strain>
    </source>
</reference>
<dbReference type="InterPro" id="IPR009071">
    <property type="entry name" value="HMG_box_dom"/>
</dbReference>
<organism evidence="3 4">
    <name type="scientific">Dimargaris cristalligena</name>
    <dbReference type="NCBI Taxonomy" id="215637"/>
    <lineage>
        <taxon>Eukaryota</taxon>
        <taxon>Fungi</taxon>
        <taxon>Fungi incertae sedis</taxon>
        <taxon>Zoopagomycota</taxon>
        <taxon>Kickxellomycotina</taxon>
        <taxon>Dimargaritomycetes</taxon>
        <taxon>Dimargaritales</taxon>
        <taxon>Dimargaritaceae</taxon>
        <taxon>Dimargaris</taxon>
    </lineage>
</organism>
<dbReference type="Gene3D" id="1.10.30.10">
    <property type="entry name" value="High mobility group box domain"/>
    <property type="match status" value="1"/>
</dbReference>
<feature type="domain" description="HMG box" evidence="2">
    <location>
        <begin position="1"/>
        <end position="66"/>
    </location>
</feature>
<dbReference type="SMART" id="SM00398">
    <property type="entry name" value="HMG"/>
    <property type="match status" value="1"/>
</dbReference>